<dbReference type="RefSeq" id="WP_186769494.1">
    <property type="nucleotide sequence ID" value="NZ_JACOMF010000004.1"/>
</dbReference>
<proteinExistence type="predicted"/>
<feature type="chain" id="PRO_5040804420" evidence="1">
    <location>
        <begin position="17"/>
        <end position="120"/>
    </location>
</feature>
<dbReference type="EMBL" id="JACOMF010000004">
    <property type="protein sequence ID" value="MBC4014724.1"/>
    <property type="molecule type" value="Genomic_DNA"/>
</dbReference>
<dbReference type="Proteomes" id="UP000600101">
    <property type="component" value="Unassembled WGS sequence"/>
</dbReference>
<accession>A0A9X0UC31</accession>
<protein>
    <submittedName>
        <fullName evidence="2">Uncharacterized protein</fullName>
    </submittedName>
</protein>
<evidence type="ECO:0000313" key="3">
    <source>
        <dbReference type="Proteomes" id="UP000600101"/>
    </source>
</evidence>
<keyword evidence="1" id="KW-0732">Signal</keyword>
<evidence type="ECO:0000313" key="2">
    <source>
        <dbReference type="EMBL" id="MBC4014724.1"/>
    </source>
</evidence>
<evidence type="ECO:0000256" key="1">
    <source>
        <dbReference type="SAM" id="SignalP"/>
    </source>
</evidence>
<comment type="caution">
    <text evidence="2">The sequence shown here is derived from an EMBL/GenBank/DDBJ whole genome shotgun (WGS) entry which is preliminary data.</text>
</comment>
<sequence length="120" mass="11980">MIPLAVLLLLAAPAAAQRPGCGFGLGLEALGQAQRSLGSPAGSLSEGRVMAGAAAGALGEAAGRFAGCGCTQAAGDAREAAGLAEQATAEPALERLRRLLDRAGFSARLVHERLERRGCG</sequence>
<reference evidence="2" key="1">
    <citation type="submission" date="2020-08" db="EMBL/GenBank/DDBJ databases">
        <authorList>
            <person name="Hu Y."/>
            <person name="Nguyen S.V."/>
            <person name="Li F."/>
            <person name="Fanning S."/>
        </authorList>
    </citation>
    <scope>NUCLEOTIDE SEQUENCE</scope>
    <source>
        <strain evidence="2">SYSU D8009</strain>
    </source>
</reference>
<name>A0A9X0UC31_9PROT</name>
<organism evidence="2 3">
    <name type="scientific">Siccirubricoccus deserti</name>
    <dbReference type="NCBI Taxonomy" id="2013562"/>
    <lineage>
        <taxon>Bacteria</taxon>
        <taxon>Pseudomonadati</taxon>
        <taxon>Pseudomonadota</taxon>
        <taxon>Alphaproteobacteria</taxon>
        <taxon>Acetobacterales</taxon>
        <taxon>Roseomonadaceae</taxon>
        <taxon>Siccirubricoccus</taxon>
    </lineage>
</organism>
<dbReference type="AlphaFoldDB" id="A0A9X0UC31"/>
<keyword evidence="3" id="KW-1185">Reference proteome</keyword>
<gene>
    <name evidence="2" type="ORF">H7965_05245</name>
</gene>
<feature type="signal peptide" evidence="1">
    <location>
        <begin position="1"/>
        <end position="16"/>
    </location>
</feature>